<dbReference type="OrthoDB" id="6507044at2759"/>
<dbReference type="FunFam" id="3.10.450.50:FF:000005">
    <property type="entry name" value="Nuclear transport factor 2"/>
    <property type="match status" value="1"/>
</dbReference>
<comment type="function">
    <text evidence="3">Has a role in nuclear-cytoplasmic transport of proteins and mRNAs.</text>
</comment>
<evidence type="ECO:0000256" key="1">
    <source>
        <dbReference type="ARBA" id="ARBA00022490"/>
    </source>
</evidence>
<dbReference type="InterPro" id="IPR002075">
    <property type="entry name" value="NTF2_dom"/>
</dbReference>
<dbReference type="AlphaFoldDB" id="A0A1E4TB03"/>
<keyword evidence="3" id="KW-0539">Nucleus</keyword>
<keyword evidence="3" id="KW-0653">Protein transport</keyword>
<dbReference type="PANTHER" id="PTHR12612">
    <property type="entry name" value="NUCLEAR TRANSPORT FACTOR 2"/>
    <property type="match status" value="1"/>
</dbReference>
<dbReference type="InterPro" id="IPR018222">
    <property type="entry name" value="Nuclear_transport_factor_2_euk"/>
</dbReference>
<evidence type="ECO:0000256" key="3">
    <source>
        <dbReference type="RuleBase" id="RU369002"/>
    </source>
</evidence>
<keyword evidence="3" id="KW-0813">Transport</keyword>
<dbReference type="Pfam" id="PF02136">
    <property type="entry name" value="NTF2"/>
    <property type="match status" value="1"/>
</dbReference>
<comment type="subcellular location">
    <subcellularLocation>
        <location evidence="3">Cytoplasm</location>
    </subcellularLocation>
    <subcellularLocation>
        <location evidence="3">Nucleus</location>
    </subcellularLocation>
</comment>
<sequence>MADINTLAKEFTQFYYTSFDAGNDERQKLVTMYRDNSMFTFETFNLQGASAIGQRLAEFPFQRIKHDPQTIDPQPVDGNSVLIMVTGDVYTDDDPPKKFSQVFLLKNDNGYFLYNDIFRLVL</sequence>
<dbReference type="InterPro" id="IPR032710">
    <property type="entry name" value="NTF2-like_dom_sf"/>
</dbReference>
<reference evidence="6" key="1">
    <citation type="submission" date="2016-02" db="EMBL/GenBank/DDBJ databases">
        <title>Comparative genomics of biotechnologically important yeasts.</title>
        <authorList>
            <consortium name="DOE Joint Genome Institute"/>
            <person name="Riley R."/>
            <person name="Haridas S."/>
            <person name="Wolfe K.H."/>
            <person name="Lopes M.R."/>
            <person name="Hittinger C.T."/>
            <person name="Goker M."/>
            <person name="Salamov A."/>
            <person name="Wisecaver J."/>
            <person name="Long T.M."/>
            <person name="Aerts A.L."/>
            <person name="Barry K."/>
            <person name="Choi C."/>
            <person name="Clum A."/>
            <person name="Coughlan A.Y."/>
            <person name="Deshpande S."/>
            <person name="Douglass A.P."/>
            <person name="Hanson S.J."/>
            <person name="Klenk H.-P."/>
            <person name="Labutti K."/>
            <person name="Lapidus A."/>
            <person name="Lindquist E."/>
            <person name="Lipzen A."/>
            <person name="Meier-Kolthoff J.P."/>
            <person name="Ohm R.A."/>
            <person name="Otillar R.P."/>
            <person name="Pangilinan J."/>
            <person name="Peng Y."/>
            <person name="Rokas A."/>
            <person name="Rosa C.A."/>
            <person name="Scheuner C."/>
            <person name="Sibirny A.A."/>
            <person name="Slot J.C."/>
            <person name="Stielow J.B."/>
            <person name="Sun H."/>
            <person name="Kurtzman C.P."/>
            <person name="Blackwell M."/>
            <person name="Jeffries T.W."/>
            <person name="Grigoriev I.V."/>
        </authorList>
    </citation>
    <scope>NUCLEOTIDE SEQUENCE [LARGE SCALE GENOMIC DNA]</scope>
    <source>
        <strain evidence="6">NRRL Y-17796</strain>
    </source>
</reference>
<dbReference type="SUPFAM" id="SSF54427">
    <property type="entry name" value="NTF2-like"/>
    <property type="match status" value="1"/>
</dbReference>
<feature type="domain" description="NTF2" evidence="4">
    <location>
        <begin position="7"/>
        <end position="120"/>
    </location>
</feature>
<dbReference type="GO" id="GO:0005737">
    <property type="term" value="C:cytoplasm"/>
    <property type="evidence" value="ECO:0007669"/>
    <property type="project" value="UniProtKB-SubCell"/>
</dbReference>
<gene>
    <name evidence="5" type="ORF">CANCADRAFT_45402</name>
</gene>
<keyword evidence="6" id="KW-1185">Reference proteome</keyword>
<proteinExistence type="predicted"/>
<dbReference type="Gene3D" id="3.10.450.50">
    <property type="match status" value="1"/>
</dbReference>
<evidence type="ECO:0000313" key="6">
    <source>
        <dbReference type="Proteomes" id="UP000095023"/>
    </source>
</evidence>
<evidence type="ECO:0000256" key="2">
    <source>
        <dbReference type="ARBA" id="ARBA00026247"/>
    </source>
</evidence>
<dbReference type="EMBL" id="KV453843">
    <property type="protein sequence ID" value="ODV88919.1"/>
    <property type="molecule type" value="Genomic_DNA"/>
</dbReference>
<dbReference type="GO" id="GO:0051028">
    <property type="term" value="P:mRNA transport"/>
    <property type="evidence" value="ECO:0007669"/>
    <property type="project" value="UniProtKB-UniRule"/>
</dbReference>
<organism evidence="5 6">
    <name type="scientific">Tortispora caseinolytica NRRL Y-17796</name>
    <dbReference type="NCBI Taxonomy" id="767744"/>
    <lineage>
        <taxon>Eukaryota</taxon>
        <taxon>Fungi</taxon>
        <taxon>Dikarya</taxon>
        <taxon>Ascomycota</taxon>
        <taxon>Saccharomycotina</taxon>
        <taxon>Trigonopsidomycetes</taxon>
        <taxon>Trigonopsidales</taxon>
        <taxon>Trigonopsidaceae</taxon>
        <taxon>Tortispora</taxon>
    </lineage>
</organism>
<evidence type="ECO:0000259" key="4">
    <source>
        <dbReference type="PROSITE" id="PS50177"/>
    </source>
</evidence>
<protein>
    <recommendedName>
        <fullName evidence="2 3">Nuclear transport factor 2</fullName>
        <shortName evidence="3">NTF-2</shortName>
    </recommendedName>
</protein>
<dbReference type="InterPro" id="IPR045875">
    <property type="entry name" value="NTF2"/>
</dbReference>
<keyword evidence="1 3" id="KW-0963">Cytoplasm</keyword>
<dbReference type="GO" id="GO:0005635">
    <property type="term" value="C:nuclear envelope"/>
    <property type="evidence" value="ECO:0007669"/>
    <property type="project" value="UniProtKB-ARBA"/>
</dbReference>
<name>A0A1E4TB03_9ASCO</name>
<accession>A0A1E4TB03</accession>
<dbReference type="PROSITE" id="PS50177">
    <property type="entry name" value="NTF2_DOMAIN"/>
    <property type="match status" value="1"/>
</dbReference>
<evidence type="ECO:0000313" key="5">
    <source>
        <dbReference type="EMBL" id="ODV88919.1"/>
    </source>
</evidence>
<dbReference type="CDD" id="cd00780">
    <property type="entry name" value="NTF2"/>
    <property type="match status" value="1"/>
</dbReference>
<dbReference type="Proteomes" id="UP000095023">
    <property type="component" value="Unassembled WGS sequence"/>
</dbReference>
<dbReference type="GO" id="GO:0006606">
    <property type="term" value="P:protein import into nucleus"/>
    <property type="evidence" value="ECO:0007669"/>
    <property type="project" value="UniProtKB-ARBA"/>
</dbReference>